<gene>
    <name evidence="3" type="ORF">FYJ57_14880</name>
</gene>
<name>A0A7X2TMN0_9FIRM</name>
<reference evidence="3 4" key="1">
    <citation type="submission" date="2019-08" db="EMBL/GenBank/DDBJ databases">
        <title>In-depth cultivation of the pig gut microbiome towards novel bacterial diversity and tailored functional studies.</title>
        <authorList>
            <person name="Wylensek D."/>
            <person name="Hitch T.C.A."/>
            <person name="Clavel T."/>
        </authorList>
    </citation>
    <scope>NUCLEOTIDE SEQUENCE [LARGE SCALE GENOMIC DNA]</scope>
    <source>
        <strain evidence="3 4">BSM-380-WT-5A</strain>
    </source>
</reference>
<dbReference type="AlphaFoldDB" id="A0A7X2TMN0"/>
<accession>A0A7X2TMN0</accession>
<dbReference type="EMBL" id="VUMS01000062">
    <property type="protein sequence ID" value="MST67944.1"/>
    <property type="molecule type" value="Genomic_DNA"/>
</dbReference>
<evidence type="ECO:0000256" key="1">
    <source>
        <dbReference type="ARBA" id="ARBA00023172"/>
    </source>
</evidence>
<dbReference type="RefSeq" id="WP_154433240.1">
    <property type="nucleotide sequence ID" value="NZ_VUMS01000062.1"/>
</dbReference>
<organism evidence="3 4">
    <name type="scientific">Oliverpabstia intestinalis</name>
    <dbReference type="NCBI Taxonomy" id="2606633"/>
    <lineage>
        <taxon>Bacteria</taxon>
        <taxon>Bacillati</taxon>
        <taxon>Bacillota</taxon>
        <taxon>Clostridia</taxon>
        <taxon>Lachnospirales</taxon>
        <taxon>Lachnospiraceae</taxon>
        <taxon>Oliverpabstia</taxon>
    </lineage>
</organism>
<keyword evidence="1" id="KW-0233">DNA recombination</keyword>
<dbReference type="Pfam" id="PF00589">
    <property type="entry name" value="Phage_integrase"/>
    <property type="match status" value="1"/>
</dbReference>
<dbReference type="PROSITE" id="PS51898">
    <property type="entry name" value="TYR_RECOMBINASE"/>
    <property type="match status" value="1"/>
</dbReference>
<dbReference type="Gene3D" id="1.10.443.10">
    <property type="entry name" value="Intergrase catalytic core"/>
    <property type="match status" value="1"/>
</dbReference>
<dbReference type="PANTHER" id="PTHR30349">
    <property type="entry name" value="PHAGE INTEGRASE-RELATED"/>
    <property type="match status" value="1"/>
</dbReference>
<dbReference type="GO" id="GO:0006310">
    <property type="term" value="P:DNA recombination"/>
    <property type="evidence" value="ECO:0007669"/>
    <property type="project" value="UniProtKB-KW"/>
</dbReference>
<evidence type="ECO:0000313" key="4">
    <source>
        <dbReference type="Proteomes" id="UP000440513"/>
    </source>
</evidence>
<dbReference type="SUPFAM" id="SSF56349">
    <property type="entry name" value="DNA breaking-rejoining enzymes"/>
    <property type="match status" value="1"/>
</dbReference>
<comment type="caution">
    <text evidence="3">The sequence shown here is derived from an EMBL/GenBank/DDBJ whole genome shotgun (WGS) entry which is preliminary data.</text>
</comment>
<sequence length="327" mass="38250">MKILGYEYQSCFAPYIKQFLQEKRSVGFTYETEEWKLKHFDDFCVKESVIQPYLSRELVKKWGTLREGESLSTCSARTSIIRQFALFMISLGEEAYIPSNFYKCEKRLVHVLSDDEISAFFHEIDSYSPEIKVPSFLRLSTEYKVIFRLIYCCGLRISEARKLKWSDADLEAGTLKIMQSKGHKDRLIYMSDDLAVLMKEYKTILNDHHGCVSEWVFPAREPGNCLCSVTINAAFRRAWNATPYAEGCDKTPTVHCLRHSFVVKRMNLWMEEGIALKEMLPFLSRYLGHQSTDDTFYYYHQVSEAFRIIRDRDKTSGFVIPEVIDHE</sequence>
<dbReference type="Proteomes" id="UP000440513">
    <property type="component" value="Unassembled WGS sequence"/>
</dbReference>
<keyword evidence="4" id="KW-1185">Reference proteome</keyword>
<dbReference type="GO" id="GO:0003677">
    <property type="term" value="F:DNA binding"/>
    <property type="evidence" value="ECO:0007669"/>
    <property type="project" value="InterPro"/>
</dbReference>
<protein>
    <submittedName>
        <fullName evidence="3">Tyrosine-type recombinase/integrase</fullName>
    </submittedName>
</protein>
<proteinExistence type="predicted"/>
<dbReference type="InterPro" id="IPR050090">
    <property type="entry name" value="Tyrosine_recombinase_XerCD"/>
</dbReference>
<dbReference type="InterPro" id="IPR011010">
    <property type="entry name" value="DNA_brk_join_enz"/>
</dbReference>
<evidence type="ECO:0000313" key="3">
    <source>
        <dbReference type="EMBL" id="MST67944.1"/>
    </source>
</evidence>
<evidence type="ECO:0000259" key="2">
    <source>
        <dbReference type="PROSITE" id="PS51898"/>
    </source>
</evidence>
<feature type="domain" description="Tyr recombinase" evidence="2">
    <location>
        <begin position="107"/>
        <end position="314"/>
    </location>
</feature>
<dbReference type="InterPro" id="IPR013762">
    <property type="entry name" value="Integrase-like_cat_sf"/>
</dbReference>
<dbReference type="GO" id="GO:0015074">
    <property type="term" value="P:DNA integration"/>
    <property type="evidence" value="ECO:0007669"/>
    <property type="project" value="InterPro"/>
</dbReference>
<dbReference type="PANTHER" id="PTHR30349:SF64">
    <property type="entry name" value="PROPHAGE INTEGRASE INTD-RELATED"/>
    <property type="match status" value="1"/>
</dbReference>
<dbReference type="InterPro" id="IPR002104">
    <property type="entry name" value="Integrase_catalytic"/>
</dbReference>